<keyword evidence="7" id="KW-0430">Lectin</keyword>
<accession>A0A8C4ZQN2</accession>
<dbReference type="Ensembl" id="ENSGMOT00000019364.2">
    <property type="protein sequence ID" value="ENSGMOP00000018905.2"/>
    <property type="gene ID" value="ENSGMOG00000017541.2"/>
</dbReference>
<dbReference type="InterPro" id="IPR008979">
    <property type="entry name" value="Galactose-bd-like_sf"/>
</dbReference>
<dbReference type="AlphaFoldDB" id="A0A8C4ZQN2"/>
<evidence type="ECO:0000256" key="7">
    <source>
        <dbReference type="ARBA" id="ARBA00022734"/>
    </source>
</evidence>
<dbReference type="GO" id="GO:0001868">
    <property type="term" value="P:regulation of complement activation, lectin pathway"/>
    <property type="evidence" value="ECO:0007669"/>
    <property type="project" value="UniProtKB-ARBA"/>
</dbReference>
<dbReference type="SUPFAM" id="SSF49785">
    <property type="entry name" value="Galactose-binding domain-like"/>
    <property type="match status" value="1"/>
</dbReference>
<dbReference type="GO" id="GO:0010185">
    <property type="term" value="P:regulation of cellular defense response"/>
    <property type="evidence" value="ECO:0007669"/>
    <property type="project" value="UniProtKB-ARBA"/>
</dbReference>
<evidence type="ECO:0000256" key="3">
    <source>
        <dbReference type="ARBA" id="ARBA00010147"/>
    </source>
</evidence>
<evidence type="ECO:0000259" key="11">
    <source>
        <dbReference type="SMART" id="SM00607"/>
    </source>
</evidence>
<comment type="subunit">
    <text evidence="4">Homotrimer.</text>
</comment>
<keyword evidence="8" id="KW-0106">Calcium</keyword>
<dbReference type="GeneTree" id="ENSGT01060000248575"/>
<evidence type="ECO:0000256" key="10">
    <source>
        <dbReference type="SAM" id="SignalP"/>
    </source>
</evidence>
<comment type="subcellular location">
    <subcellularLocation>
        <location evidence="2">Secreted</location>
    </subcellularLocation>
</comment>
<comment type="function">
    <text evidence="1">Acts as a defensive agent. Recognizes blood group fucosylated oligosaccharides including A, B, H and Lewis B-type antigens. Does not recognize Lewis A antigen and has low affinity for monovalent haptens.</text>
</comment>
<keyword evidence="5" id="KW-0964">Secreted</keyword>
<name>A0A8C4ZQN2_GADMO</name>
<feature type="domain" description="Fucolectin tachylectin-4 pentraxin-1" evidence="11">
    <location>
        <begin position="17"/>
        <end position="163"/>
    </location>
</feature>
<keyword evidence="9" id="KW-1015">Disulfide bond</keyword>
<proteinExistence type="inferred from homology"/>
<comment type="similarity">
    <text evidence="3">Belongs to the fucolectin family.</text>
</comment>
<evidence type="ECO:0000256" key="8">
    <source>
        <dbReference type="ARBA" id="ARBA00022837"/>
    </source>
</evidence>
<dbReference type="GO" id="GO:0042806">
    <property type="term" value="F:fucose binding"/>
    <property type="evidence" value="ECO:0007669"/>
    <property type="project" value="UniProtKB-ARBA"/>
</dbReference>
<evidence type="ECO:0000256" key="5">
    <source>
        <dbReference type="ARBA" id="ARBA00022525"/>
    </source>
</evidence>
<evidence type="ECO:0000256" key="6">
    <source>
        <dbReference type="ARBA" id="ARBA00022723"/>
    </source>
</evidence>
<dbReference type="Gene3D" id="2.60.120.260">
    <property type="entry name" value="Galactose-binding domain-like"/>
    <property type="match status" value="1"/>
</dbReference>
<dbReference type="SMART" id="SM00607">
    <property type="entry name" value="FTP"/>
    <property type="match status" value="1"/>
</dbReference>
<dbReference type="Pfam" id="PF22633">
    <property type="entry name" value="F5_F8_type_C_2"/>
    <property type="match status" value="1"/>
</dbReference>
<dbReference type="GO" id="GO:0046872">
    <property type="term" value="F:metal ion binding"/>
    <property type="evidence" value="ECO:0007669"/>
    <property type="project" value="UniProtKB-KW"/>
</dbReference>
<dbReference type="InterPro" id="IPR006585">
    <property type="entry name" value="FTP1"/>
</dbReference>
<keyword evidence="10" id="KW-0732">Signal</keyword>
<sequence>YHIFYCFIVLLCMAASRINVALSGTAIQSTTISDSGKAEHSIDGNTDPVWSHTSCSRTEEEAEPWWRLELPGVYRVSEIQVTNRETNRERLNGIEILIGNSLVNNGNDNSRCAIINDDPGCLTQTVKCWGMEGRFINLYQSFDVADVLTFCEVKVYGGRKPDHRYIIINGVWVYLLGLWVQAGR</sequence>
<evidence type="ECO:0000256" key="2">
    <source>
        <dbReference type="ARBA" id="ARBA00004613"/>
    </source>
</evidence>
<dbReference type="Proteomes" id="UP000694546">
    <property type="component" value="Chromosome 7"/>
</dbReference>
<dbReference type="OMA" id="FQGYPLP"/>
<feature type="signal peptide" evidence="10">
    <location>
        <begin position="1"/>
        <end position="23"/>
    </location>
</feature>
<protein>
    <recommendedName>
        <fullName evidence="11">Fucolectin tachylectin-4 pentraxin-1 domain-containing protein</fullName>
    </recommendedName>
</protein>
<dbReference type="InterPro" id="IPR051941">
    <property type="entry name" value="BG_Antigen-Binding_Lectin"/>
</dbReference>
<keyword evidence="13" id="KW-1185">Reference proteome</keyword>
<evidence type="ECO:0000313" key="12">
    <source>
        <dbReference type="Ensembl" id="ENSGMOP00000018905.2"/>
    </source>
</evidence>
<reference evidence="12" key="1">
    <citation type="submission" date="2025-08" db="UniProtKB">
        <authorList>
            <consortium name="Ensembl"/>
        </authorList>
    </citation>
    <scope>IDENTIFICATION</scope>
</reference>
<feature type="chain" id="PRO_5045428540" description="Fucolectin tachylectin-4 pentraxin-1 domain-containing protein" evidence="10">
    <location>
        <begin position="24"/>
        <end position="184"/>
    </location>
</feature>
<evidence type="ECO:0000256" key="9">
    <source>
        <dbReference type="ARBA" id="ARBA00023157"/>
    </source>
</evidence>
<dbReference type="PANTHER" id="PTHR45713">
    <property type="entry name" value="FTP DOMAIN-CONTAINING PROTEIN"/>
    <property type="match status" value="1"/>
</dbReference>
<evidence type="ECO:0000256" key="4">
    <source>
        <dbReference type="ARBA" id="ARBA00011233"/>
    </source>
</evidence>
<evidence type="ECO:0000256" key="1">
    <source>
        <dbReference type="ARBA" id="ARBA00002219"/>
    </source>
</evidence>
<reference evidence="12" key="2">
    <citation type="submission" date="2025-09" db="UniProtKB">
        <authorList>
            <consortium name="Ensembl"/>
        </authorList>
    </citation>
    <scope>IDENTIFICATION</scope>
</reference>
<keyword evidence="6" id="KW-0479">Metal-binding</keyword>
<organism evidence="12 13">
    <name type="scientific">Gadus morhua</name>
    <name type="common">Atlantic cod</name>
    <dbReference type="NCBI Taxonomy" id="8049"/>
    <lineage>
        <taxon>Eukaryota</taxon>
        <taxon>Metazoa</taxon>
        <taxon>Chordata</taxon>
        <taxon>Craniata</taxon>
        <taxon>Vertebrata</taxon>
        <taxon>Euteleostomi</taxon>
        <taxon>Actinopterygii</taxon>
        <taxon>Neopterygii</taxon>
        <taxon>Teleostei</taxon>
        <taxon>Neoteleostei</taxon>
        <taxon>Acanthomorphata</taxon>
        <taxon>Zeiogadaria</taxon>
        <taxon>Gadariae</taxon>
        <taxon>Gadiformes</taxon>
        <taxon>Gadoidei</taxon>
        <taxon>Gadidae</taxon>
        <taxon>Gadus</taxon>
    </lineage>
</organism>
<dbReference type="PANTHER" id="PTHR45713:SF8">
    <property type="entry name" value="SI:CH211-215K15.4"/>
    <property type="match status" value="1"/>
</dbReference>
<evidence type="ECO:0000313" key="13">
    <source>
        <dbReference type="Proteomes" id="UP000694546"/>
    </source>
</evidence>